<comment type="caution">
    <text evidence="13">The sequence shown here is derived from an EMBL/GenBank/DDBJ whole genome shotgun (WGS) entry which is preliminary data.</text>
</comment>
<evidence type="ECO:0000256" key="11">
    <source>
        <dbReference type="SAM" id="Phobius"/>
    </source>
</evidence>
<evidence type="ECO:0000256" key="6">
    <source>
        <dbReference type="ARBA" id="ARBA00022692"/>
    </source>
</evidence>
<evidence type="ECO:0000256" key="9">
    <source>
        <dbReference type="ARBA" id="ARBA00025772"/>
    </source>
</evidence>
<organism evidence="13 14">
    <name type="scientific">Tectimicrobiota bacterium</name>
    <dbReference type="NCBI Taxonomy" id="2528274"/>
    <lineage>
        <taxon>Bacteria</taxon>
        <taxon>Pseudomonadati</taxon>
        <taxon>Nitrospinota/Tectimicrobiota group</taxon>
        <taxon>Candidatus Tectimicrobiota</taxon>
    </lineage>
</organism>
<evidence type="ECO:0000256" key="1">
    <source>
        <dbReference type="ARBA" id="ARBA00004377"/>
    </source>
</evidence>
<dbReference type="InterPro" id="IPR045584">
    <property type="entry name" value="Pilin-like"/>
</dbReference>
<evidence type="ECO:0000256" key="2">
    <source>
        <dbReference type="ARBA" id="ARBA00021549"/>
    </source>
</evidence>
<keyword evidence="5" id="KW-0997">Cell inner membrane</keyword>
<dbReference type="GO" id="GO:0015627">
    <property type="term" value="C:type II protein secretion system complex"/>
    <property type="evidence" value="ECO:0007669"/>
    <property type="project" value="InterPro"/>
</dbReference>
<evidence type="ECO:0000256" key="7">
    <source>
        <dbReference type="ARBA" id="ARBA00022989"/>
    </source>
</evidence>
<comment type="subcellular location">
    <subcellularLocation>
        <location evidence="1">Cell inner membrane</location>
        <topology evidence="1">Single-pass membrane protein</topology>
    </subcellularLocation>
</comment>
<dbReference type="GO" id="GO:0005886">
    <property type="term" value="C:plasma membrane"/>
    <property type="evidence" value="ECO:0007669"/>
    <property type="project" value="UniProtKB-SubCell"/>
</dbReference>
<dbReference type="PROSITE" id="PS00409">
    <property type="entry name" value="PROKAR_NTER_METHYL"/>
    <property type="match status" value="1"/>
</dbReference>
<accession>A0A932FXP3</accession>
<dbReference type="Proteomes" id="UP000769766">
    <property type="component" value="Unassembled WGS sequence"/>
</dbReference>
<dbReference type="InterPro" id="IPR022346">
    <property type="entry name" value="T2SS_GspH"/>
</dbReference>
<gene>
    <name evidence="13" type="ORF">HYY20_02325</name>
</gene>
<keyword evidence="6 11" id="KW-0812">Transmembrane</keyword>
<evidence type="ECO:0000259" key="12">
    <source>
        <dbReference type="Pfam" id="PF12019"/>
    </source>
</evidence>
<dbReference type="AlphaFoldDB" id="A0A932FXP3"/>
<evidence type="ECO:0000256" key="10">
    <source>
        <dbReference type="ARBA" id="ARBA00030775"/>
    </source>
</evidence>
<evidence type="ECO:0000256" key="5">
    <source>
        <dbReference type="ARBA" id="ARBA00022519"/>
    </source>
</evidence>
<name>A0A932FXP3_UNCTE</name>
<keyword evidence="3" id="KW-1003">Cell membrane</keyword>
<keyword evidence="8 11" id="KW-0472">Membrane</keyword>
<dbReference type="NCBIfam" id="TIGR02532">
    <property type="entry name" value="IV_pilin_GFxxxE"/>
    <property type="match status" value="1"/>
</dbReference>
<evidence type="ECO:0000256" key="4">
    <source>
        <dbReference type="ARBA" id="ARBA00022481"/>
    </source>
</evidence>
<evidence type="ECO:0000313" key="14">
    <source>
        <dbReference type="Proteomes" id="UP000769766"/>
    </source>
</evidence>
<feature type="domain" description="General secretion pathway GspH" evidence="12">
    <location>
        <begin position="55"/>
        <end position="168"/>
    </location>
</feature>
<dbReference type="EMBL" id="JACPRF010000068">
    <property type="protein sequence ID" value="MBI2875699.1"/>
    <property type="molecule type" value="Genomic_DNA"/>
</dbReference>
<dbReference type="Pfam" id="PF07963">
    <property type="entry name" value="N_methyl"/>
    <property type="match status" value="1"/>
</dbReference>
<comment type="similarity">
    <text evidence="9">Belongs to the GSP H family.</text>
</comment>
<protein>
    <recommendedName>
        <fullName evidence="2">Type II secretion system protein H</fullName>
    </recommendedName>
    <alternativeName>
        <fullName evidence="10">General secretion pathway protein H</fullName>
    </alternativeName>
</protein>
<keyword evidence="7 11" id="KW-1133">Transmembrane helix</keyword>
<reference evidence="13" key="1">
    <citation type="submission" date="2020-07" db="EMBL/GenBank/DDBJ databases">
        <title>Huge and variable diversity of episymbiotic CPR bacteria and DPANN archaea in groundwater ecosystems.</title>
        <authorList>
            <person name="He C.Y."/>
            <person name="Keren R."/>
            <person name="Whittaker M."/>
            <person name="Farag I.F."/>
            <person name="Doudna J."/>
            <person name="Cate J.H.D."/>
            <person name="Banfield J.F."/>
        </authorList>
    </citation>
    <scope>NUCLEOTIDE SEQUENCE</scope>
    <source>
        <strain evidence="13">NC_groundwater_672_Ag_B-0.1um_62_36</strain>
    </source>
</reference>
<evidence type="ECO:0000256" key="3">
    <source>
        <dbReference type="ARBA" id="ARBA00022475"/>
    </source>
</evidence>
<dbReference type="GO" id="GO:0015628">
    <property type="term" value="P:protein secretion by the type II secretion system"/>
    <property type="evidence" value="ECO:0007669"/>
    <property type="project" value="InterPro"/>
</dbReference>
<sequence length="196" mass="21619">MGAEIRRSRAGSKGVSQRGFTLIELLVVLVILSGAAALVAPRLGSSWDSLRLRGAARGLAAALRYARTQAISTKQRVSLRLDLEKQSYRVAFEESGEEEEEAALSARERKERAEGERRRERVLFIPQGVRLKGAWEGEGMDPCEAITFFPRGSSSGGRILLMSSEGKRLWVRVALFSGRPEIVSPEEEDDTGEVDE</sequence>
<dbReference type="Gene3D" id="3.30.700.10">
    <property type="entry name" value="Glycoprotein, Type 4 Pilin"/>
    <property type="match status" value="1"/>
</dbReference>
<dbReference type="Pfam" id="PF12019">
    <property type="entry name" value="GspH"/>
    <property type="match status" value="1"/>
</dbReference>
<keyword evidence="4" id="KW-0488">Methylation</keyword>
<feature type="transmembrane region" description="Helical" evidence="11">
    <location>
        <begin position="20"/>
        <end position="40"/>
    </location>
</feature>
<evidence type="ECO:0000256" key="8">
    <source>
        <dbReference type="ARBA" id="ARBA00023136"/>
    </source>
</evidence>
<proteinExistence type="inferred from homology"/>
<evidence type="ECO:0000313" key="13">
    <source>
        <dbReference type="EMBL" id="MBI2875699.1"/>
    </source>
</evidence>
<dbReference type="InterPro" id="IPR012902">
    <property type="entry name" value="N_methyl_site"/>
</dbReference>
<dbReference type="SUPFAM" id="SSF54523">
    <property type="entry name" value="Pili subunits"/>
    <property type="match status" value="1"/>
</dbReference>